<feature type="domain" description="HTH arsR-type" evidence="1">
    <location>
        <begin position="37"/>
        <end position="84"/>
    </location>
</feature>
<dbReference type="InterPro" id="IPR001845">
    <property type="entry name" value="HTH_ArsR_DNA-bd_dom"/>
</dbReference>
<dbReference type="InterPro" id="IPR036388">
    <property type="entry name" value="WH-like_DNA-bd_sf"/>
</dbReference>
<reference evidence="2 3" key="1">
    <citation type="journal article" date="2010" name="Stand. Genomic Sci.">
        <title>Complete genome sequence of Vulcanisaeta distributa type strain (IC-017).</title>
        <authorList>
            <person name="Mavromatis K."/>
            <person name="Sikorski J."/>
            <person name="Pabst E."/>
            <person name="Teshima H."/>
            <person name="Lapidus A."/>
            <person name="Lucas S."/>
            <person name="Nolan M."/>
            <person name="Glavina Del Rio T."/>
            <person name="Cheng J.F."/>
            <person name="Bruce D."/>
            <person name="Goodwin L."/>
            <person name="Pitluck S."/>
            <person name="Liolios K."/>
            <person name="Ivanova N."/>
            <person name="Mikhailova N."/>
            <person name="Pati A."/>
            <person name="Chen A."/>
            <person name="Palaniappan K."/>
            <person name="Land M."/>
            <person name="Hauser L."/>
            <person name="Chang Y.J."/>
            <person name="Jeffries C.D."/>
            <person name="Rohde M."/>
            <person name="Spring S."/>
            <person name="Goker M."/>
            <person name="Wirth R."/>
            <person name="Woyke T."/>
            <person name="Bristow J."/>
            <person name="Eisen J.A."/>
            <person name="Markowitz V."/>
            <person name="Hugenholtz P."/>
            <person name="Klenk H.P."/>
            <person name="Kyrpides N.C."/>
        </authorList>
    </citation>
    <scope>NUCLEOTIDE SEQUENCE [LARGE SCALE GENOMIC DNA]</scope>
    <source>
        <strain evidence="3">DSM 14429 / JCM 11212 / NBRC 100878 / IC-017</strain>
    </source>
</reference>
<dbReference type="RefSeq" id="WP_013336860.1">
    <property type="nucleotide sequence ID" value="NC_014537.1"/>
</dbReference>
<name>E1QUL6_VULDI</name>
<evidence type="ECO:0000313" key="3">
    <source>
        <dbReference type="Proteomes" id="UP000006681"/>
    </source>
</evidence>
<dbReference type="SUPFAM" id="SSF46785">
    <property type="entry name" value="Winged helix' DNA-binding domain"/>
    <property type="match status" value="1"/>
</dbReference>
<sequence length="153" mass="17374">MLVVNVVSLITIKEKSTEEILEDVDIKYILRCILRLSPTEVEIYYLLQNKAKEPLTVAEIAKEMNKSRSTIERSLVKLVQLGLIARRPVLAKNGGYTYVYYTKPIDYVKQKLLQLINAYYEKSKQLIENLTSAALIESLNSMANEEGSDGNSN</sequence>
<dbReference type="CDD" id="cd00090">
    <property type="entry name" value="HTH_ARSR"/>
    <property type="match status" value="1"/>
</dbReference>
<dbReference type="STRING" id="572478.Vdis_1761"/>
<dbReference type="InterPro" id="IPR011991">
    <property type="entry name" value="ArsR-like_HTH"/>
</dbReference>
<dbReference type="Gene3D" id="1.10.10.10">
    <property type="entry name" value="Winged helix-like DNA-binding domain superfamily/Winged helix DNA-binding domain"/>
    <property type="match status" value="1"/>
</dbReference>
<dbReference type="AlphaFoldDB" id="E1QUL6"/>
<dbReference type="Pfam" id="PF01022">
    <property type="entry name" value="HTH_5"/>
    <property type="match status" value="1"/>
</dbReference>
<dbReference type="eggNOG" id="arCOG02242">
    <property type="taxonomic scope" value="Archaea"/>
</dbReference>
<dbReference type="Proteomes" id="UP000006681">
    <property type="component" value="Chromosome"/>
</dbReference>
<dbReference type="KEGG" id="vdi:Vdis_1761"/>
<protein>
    <submittedName>
        <fullName evidence="2">Transcriptional regulator, TrmB</fullName>
    </submittedName>
</protein>
<dbReference type="OrthoDB" id="51378at2157"/>
<evidence type="ECO:0000259" key="1">
    <source>
        <dbReference type="Pfam" id="PF01022"/>
    </source>
</evidence>
<dbReference type="EMBL" id="CP002100">
    <property type="protein sequence ID" value="ADN51135.1"/>
    <property type="molecule type" value="Genomic_DNA"/>
</dbReference>
<dbReference type="GeneID" id="9752704"/>
<organism evidence="2 3">
    <name type="scientific">Vulcanisaeta distributa (strain DSM 14429 / JCM 11212 / NBRC 100878 / IC-017)</name>
    <dbReference type="NCBI Taxonomy" id="572478"/>
    <lineage>
        <taxon>Archaea</taxon>
        <taxon>Thermoproteota</taxon>
        <taxon>Thermoprotei</taxon>
        <taxon>Thermoproteales</taxon>
        <taxon>Thermoproteaceae</taxon>
        <taxon>Vulcanisaeta</taxon>
    </lineage>
</organism>
<dbReference type="HOGENOM" id="CLU_140786_1_0_2"/>
<dbReference type="InterPro" id="IPR036390">
    <property type="entry name" value="WH_DNA-bd_sf"/>
</dbReference>
<reference evidence="3" key="2">
    <citation type="journal article" date="2010" name="Stand. Genomic Sci.">
        <title>Complete genome sequence of Vulcanisaeta distributa type strain (IC-017T).</title>
        <authorList>
            <person name="Mavromatis K."/>
            <person name="Sikorski J."/>
            <person name="Pabst E."/>
            <person name="Teshima H."/>
            <person name="Lapidus A."/>
            <person name="Lucas S."/>
            <person name="Nolan M."/>
            <person name="Glavina Del Rio T."/>
            <person name="Cheng J."/>
            <person name="Bruce D."/>
            <person name="Goodwin L."/>
            <person name="Pitluck S."/>
            <person name="Liolios K."/>
            <person name="Ivanova N."/>
            <person name="Mikhailova N."/>
            <person name="Pati A."/>
            <person name="Chen A."/>
            <person name="Palaniappan K."/>
            <person name="Land M."/>
            <person name="Hauser L."/>
            <person name="Chang Y."/>
            <person name="Jeffries C."/>
            <person name="Rohde M."/>
            <person name="Spring S."/>
            <person name="Goker M."/>
            <person name="Wirth R."/>
            <person name="Woyke T."/>
            <person name="Bristow J."/>
            <person name="Eisen J."/>
            <person name="Markowitz V."/>
            <person name="Hugenholtz P."/>
            <person name="Klenk H."/>
            <person name="Kyrpides N."/>
        </authorList>
    </citation>
    <scope>NUCLEOTIDE SEQUENCE [LARGE SCALE GENOMIC DNA]</scope>
    <source>
        <strain evidence="3">DSM 14429 / JCM 11212 / NBRC 100878 / IC-017</strain>
    </source>
</reference>
<dbReference type="GO" id="GO:0003700">
    <property type="term" value="F:DNA-binding transcription factor activity"/>
    <property type="evidence" value="ECO:0007669"/>
    <property type="project" value="InterPro"/>
</dbReference>
<keyword evidence="3" id="KW-1185">Reference proteome</keyword>
<gene>
    <name evidence="2" type="ordered locus">Vdis_1761</name>
</gene>
<accession>E1QUL6</accession>
<evidence type="ECO:0000313" key="2">
    <source>
        <dbReference type="EMBL" id="ADN51135.1"/>
    </source>
</evidence>
<proteinExistence type="predicted"/>